<keyword evidence="4" id="KW-0472">Membrane</keyword>
<dbReference type="InterPro" id="IPR033432">
    <property type="entry name" value="GH94_catalytic"/>
</dbReference>
<dbReference type="PANTHER" id="PTHR37469:SF2">
    <property type="entry name" value="CELLOBIONIC ACID PHOSPHORYLASE"/>
    <property type="match status" value="1"/>
</dbReference>
<dbReference type="PANTHER" id="PTHR37469">
    <property type="entry name" value="CELLOBIONIC ACID PHOSPHORYLASE-RELATED"/>
    <property type="match status" value="1"/>
</dbReference>
<evidence type="ECO:0000313" key="8">
    <source>
        <dbReference type="EMBL" id="AVR99411.1"/>
    </source>
</evidence>
<feature type="domain" description="Glycosyl hydrolase 94 supersandwich" evidence="5">
    <location>
        <begin position="2063"/>
        <end position="2331"/>
    </location>
</feature>
<keyword evidence="4" id="KW-0812">Transmembrane</keyword>
<evidence type="ECO:0000259" key="5">
    <source>
        <dbReference type="Pfam" id="PF06165"/>
    </source>
</evidence>
<feature type="domain" description="Glycosyl hydrolase 94 supersandwich" evidence="5">
    <location>
        <begin position="1560"/>
        <end position="1836"/>
    </location>
</feature>
<keyword evidence="9" id="KW-1185">Reference proteome</keyword>
<feature type="region of interest" description="Disordered" evidence="3">
    <location>
        <begin position="1"/>
        <end position="20"/>
    </location>
</feature>
<feature type="domain" description="Glycosyl hydrolase 94 catalytic" evidence="7">
    <location>
        <begin position="2347"/>
        <end position="2771"/>
    </location>
</feature>
<dbReference type="InterPro" id="IPR012341">
    <property type="entry name" value="6hp_glycosidase-like_sf"/>
</dbReference>
<evidence type="ECO:0000256" key="1">
    <source>
        <dbReference type="ARBA" id="ARBA00022676"/>
    </source>
</evidence>
<feature type="transmembrane region" description="Helical" evidence="4">
    <location>
        <begin position="933"/>
        <end position="951"/>
    </location>
</feature>
<organism evidence="8 9">
    <name type="scientific">Pseudoduganella armeniaca</name>
    <dbReference type="NCBI Taxonomy" id="2072590"/>
    <lineage>
        <taxon>Bacteria</taxon>
        <taxon>Pseudomonadati</taxon>
        <taxon>Pseudomonadota</taxon>
        <taxon>Betaproteobacteria</taxon>
        <taxon>Burkholderiales</taxon>
        <taxon>Oxalobacteraceae</taxon>
        <taxon>Telluria group</taxon>
        <taxon>Pseudoduganella</taxon>
    </lineage>
</organism>
<dbReference type="SUPFAM" id="SSF74650">
    <property type="entry name" value="Galactose mutarotase-like"/>
    <property type="match status" value="2"/>
</dbReference>
<feature type="transmembrane region" description="Helical" evidence="4">
    <location>
        <begin position="376"/>
        <end position="395"/>
    </location>
</feature>
<keyword evidence="1" id="KW-0328">Glycosyltransferase</keyword>
<dbReference type="EMBL" id="CP028324">
    <property type="protein sequence ID" value="AVR99411.1"/>
    <property type="molecule type" value="Genomic_DNA"/>
</dbReference>
<evidence type="ECO:0000259" key="6">
    <source>
        <dbReference type="Pfam" id="PF10091"/>
    </source>
</evidence>
<feature type="transmembrane region" description="Helical" evidence="4">
    <location>
        <begin position="407"/>
        <end position="435"/>
    </location>
</feature>
<feature type="transmembrane region" description="Helical" evidence="4">
    <location>
        <begin position="785"/>
        <end position="802"/>
    </location>
</feature>
<evidence type="ECO:0000259" key="7">
    <source>
        <dbReference type="Pfam" id="PF17167"/>
    </source>
</evidence>
<dbReference type="Gene3D" id="1.50.10.10">
    <property type="match status" value="1"/>
</dbReference>
<dbReference type="InterPro" id="IPR037820">
    <property type="entry name" value="GH94N_NdvB"/>
</dbReference>
<evidence type="ECO:0000256" key="2">
    <source>
        <dbReference type="ARBA" id="ARBA00022679"/>
    </source>
</evidence>
<dbReference type="CDD" id="cd11756">
    <property type="entry name" value="GH94N_ChvB_NdvB_1_like"/>
    <property type="match status" value="1"/>
</dbReference>
<proteinExistence type="predicted"/>
<dbReference type="SMART" id="SM01068">
    <property type="entry name" value="CBM_X"/>
    <property type="match status" value="2"/>
</dbReference>
<evidence type="ECO:0000256" key="4">
    <source>
        <dbReference type="SAM" id="Phobius"/>
    </source>
</evidence>
<dbReference type="Gene3D" id="2.70.98.40">
    <property type="entry name" value="Glycoside hydrolase, family 65, N-terminal domain"/>
    <property type="match status" value="2"/>
</dbReference>
<dbReference type="OrthoDB" id="9769991at2"/>
<evidence type="ECO:0000313" key="9">
    <source>
        <dbReference type="Proteomes" id="UP000240505"/>
    </source>
</evidence>
<dbReference type="InterPro" id="IPR008928">
    <property type="entry name" value="6-hairpin_glycosidase_sf"/>
</dbReference>
<dbReference type="GO" id="GO:0005975">
    <property type="term" value="P:carbohydrate metabolic process"/>
    <property type="evidence" value="ECO:0007669"/>
    <property type="project" value="InterPro"/>
</dbReference>
<gene>
    <name evidence="8" type="ORF">C9I28_26625</name>
</gene>
<dbReference type="Proteomes" id="UP000240505">
    <property type="component" value="Chromosome"/>
</dbReference>
<dbReference type="KEGG" id="masz:C9I28_26625"/>
<feature type="transmembrane region" description="Helical" evidence="4">
    <location>
        <begin position="850"/>
        <end position="870"/>
    </location>
</feature>
<dbReference type="InterPro" id="IPR011013">
    <property type="entry name" value="Gal_mutarotase_sf_dom"/>
</dbReference>
<dbReference type="GO" id="GO:0030246">
    <property type="term" value="F:carbohydrate binding"/>
    <property type="evidence" value="ECO:0007669"/>
    <property type="project" value="InterPro"/>
</dbReference>
<dbReference type="SUPFAM" id="SSF48208">
    <property type="entry name" value="Six-hairpin glycosidases"/>
    <property type="match status" value="1"/>
</dbReference>
<dbReference type="Pfam" id="PF10091">
    <property type="entry name" value="Glycoamylase"/>
    <property type="match status" value="1"/>
</dbReference>
<dbReference type="Pfam" id="PF06165">
    <property type="entry name" value="GH94_b-supersand"/>
    <property type="match status" value="2"/>
</dbReference>
<evidence type="ECO:0000256" key="3">
    <source>
        <dbReference type="SAM" id="MobiDB-lite"/>
    </source>
</evidence>
<feature type="transmembrane region" description="Helical" evidence="4">
    <location>
        <begin position="904"/>
        <end position="926"/>
    </location>
</feature>
<protein>
    <submittedName>
        <fullName evidence="8">Cyclic beta 1-2 glucan synthetase</fullName>
    </submittedName>
</protein>
<dbReference type="Pfam" id="PF17167">
    <property type="entry name" value="Glyco_hydro_94"/>
    <property type="match status" value="1"/>
</dbReference>
<dbReference type="GO" id="GO:0016757">
    <property type="term" value="F:glycosyltransferase activity"/>
    <property type="evidence" value="ECO:0007669"/>
    <property type="project" value="UniProtKB-KW"/>
</dbReference>
<keyword evidence="4" id="KW-1133">Transmembrane helix</keyword>
<dbReference type="Gene3D" id="2.60.420.10">
    <property type="entry name" value="Maltose phosphorylase, domain 3"/>
    <property type="match status" value="1"/>
</dbReference>
<dbReference type="CDD" id="cd11753">
    <property type="entry name" value="GH94N_ChvB_NdvB_2_like"/>
    <property type="match status" value="1"/>
</dbReference>
<sequence length="2844" mass="315072">MAHHGRALATSHQLSGKGGPDRLLARLTANAAVLRKTIEDLTTAVREGRQVTPASEWLLDNYYLIEEQVRIARRHLPKNYSRELPRLAPEGDTPRVYRLALEVIAHGDGRVDPESLCRFVEAYQEVAPLTLGELWAIPIMLRLALLENLRRAAARVAENRYQRDLANSWADQMVDIADKNPSGLILVVADMARSNPPITSAFVAELSRRLQGQSPALTLALTWVTYRLADAGQTIEQQIQAEIGQQAAEQVSIANSIGSLRFLGTMDWQEFVETMSKVEHILRTDPASVYGAMDFVTRDQYRHVIEKIARRSKLSEAEVAQQAVELARAHASSDDARHGHVGFYLIGKGVMLLERQAGMRRTPGQALRQTLRAAPLTSYLGGTAVLSVVLTALMLERAVRDGVQGWALVVLAVLGLLGSSQLALALVNWVATLLVRPNPLPRLDFKEGIPSDARALVVVPSLLYSAANIDELCEQLEVRFLANRDPNLRFCLLSDFNDAPSETLPTDAALLERARHHIEDLNRKYEEGDGGPFLLLHRHRTYNEGEGAWIGYERKRGKLGELNRFLRGGARDRFMLVVGETSQLHTIKYVITLDSDTQLARDSARQFIATMRHPLNLPRIDPRRNRVIEGYGILQPRVSVSLPSANASLYEKLCGGEPGIDPYTRTVSDVYQDVFAEGSFIGKGIYDVDVFEQVLGERFPENRILSHDLLEGCYLRAGLLSDAQLYEQYPQRYRDDVTRRQRWIRGDWQLAGWLGGRVRTGRGTRERNPLSALSRWKLFDNLRRSLVAPVVTLALLLAFAALPHPWFWTGAVLAIIFVPALAAALYDLAHKSPDTLWRQHVPNSLRRSGLHFAHGLLTLVFLPYEAWFSLDAIARTLWRMLVSRRHLLEWRASALARSNGGLAVAWRTMWISPALALVAGAALALTRIQAFEAATIFLVAWFVAPLVAWWISRPIEPLRAQLTAEQHRFLHALARKTWAWFDTFVGPDDHWLPPDNVQEHPSTVIAHRTSPTNIGMALLANLSAYDFGYVTVQQLIGRTANTLRTMATMERYQGHFYNWYDTQTTKPLQPMYVSTVDSGNLAGHLLTLQAGLLGLADQPILGPQLADGLATTYRILADEANAAGVNPAQLVALQETLVPAPARYPSNLVELRKWLTEAVAAADAFLAGSAAAEGTVGQWAAALAAQCHAALDEVNLLAPWTGAEAGSVFDASLLRIPTLRELAGYPLPGAALTDLAPEERERRQHLAVLVEQGAAAARERLATLQALAAQAREFAQLDYGFLFNRTTKLLAIGYNVSERRLDASYYDLLASEARLASFVAIAQGQLPQEHWFALGRQLSIVHGQPVLLSWSGSMFEYLMPLLVMPTYPHTLLDQTYHSVVAAQIEYGRQRNVPWGISESGYTTVDAAMNYQYRAFGVPGTGMKRGLADDLVIAPYATMMGLMVEPEAACVNLARMAELGFMGRYGFYEAVDYTPARLPRGQAFVIVKSFMVHHQGMGLLSLSYLLHDRPMQRRFESDPMLQSALLMLQERSPRMGAFYASSGEQAPAPRDAAAQEQASPMRILARPDTAVPETQLLSNGRYHVMVTAAGGSSSRWKDLMVTRWREDSTRDNWGNFCYVRDVASGQFWSTTYQPTLAEPERYEVIFSEGRAEVRRSDHGIDLYTEIVVSPEDDIEMRRIRITNKSDRQRTIELTSFAEVVIAPAAADAAHPAFSKLFVQTEIVPDESAILCTRRPRGKGEHTPFLLHVMTVHDAKVVEVSYETDRAHFIGRGNSVQAPRALLEPGPLAGGHGSVLDPVVAIRYQLVLQPDQVATVDLATGMADTREAAQYLIDKYQDRHMADRVFELAWTHSQVVLRQLNASEADGQLYSRLANHVIYPNATLRAEPAILIKNQRGQSGLWPYAISGDLPIVLLQVKDSGNIELARQMVQAHAYWRLKGLTVDLVIWYEDTSGYRQALHDQIMGLIASGIEAQSIDRPGGIFVRPLEQISPEDRILLQTVARVIVGDGRGSLVEQIKRAGPAPLRMPPLLADDRGEYDDAGPVTHVPHDLILHNGIGGFTPDGREYVIVTGPGRRTPAPWSNVLANPQFGSVISESGQAYTWHENAHEFRLTPWHNDPITDASGEAFYLRDEASGHFWSPTPLPARGAGDYVTRHGFGYSTFEHTEAAITSSLTTYVAPDAPLRYTVIRVRNDSPVPRRLSATGYVEWVLGEMRAKSGMHVVTEVDPVSGALFARNAYNTEFSGRVAFFNADVPARTVTGDRAEFIGRNGSLASPAALGRQRLSGKVGTGLDSCAAIQVPFELLPGQEREIVFVLGLGGRRNADATTMVQKHGGAAAAREALDAVRAHWDRTLSAVQVATPDPALDVIANGWLMYQTIACRLWARSGYYQSGGAFGFRDQLQDAMALVHTEPQLLREHLLLCAAHQFVEGDVQHWWHPPADRGVRTHCSDDYLWLPLAASRYVEVTGDAAVLDEQAHYLEGRPVKPDEDSYYDLPARSAQAGDLYEHCVRAIRHGLKFGAHGLPLIGSCDWNDGMDKVGAEGKGESVWLAWFLIEVLRRFAPLAEARGDAAFAAECRQEADQLAANVEQHAWDGEWYRRAYFDDGTPLGSHENPECQIDSISQSWGILSGAADPARSRQAMAQVDARLVRRDFGLIQLLDPPFDKADLNPGYIRGYVPGVRENGGQYTHAAVWTVMAFAQLGETDKAWELMRLINPVQHASNGDNVATYKVEPYVVTADIYAVEPHVGRGGWSWYTGSSGWMYRLILESLLGVRRMGERLAVAPRLPADWDGFALSYRYGTSRYLIRVTRGATALVVDGDFIADGVIALVDDGKEHAVEVRISAA</sequence>
<feature type="domain" description="Glycoamylase-like" evidence="6">
    <location>
        <begin position="1305"/>
        <end position="1504"/>
    </location>
</feature>
<dbReference type="InterPro" id="IPR037018">
    <property type="entry name" value="GH65_N"/>
</dbReference>
<feature type="transmembrane region" description="Helical" evidence="4">
    <location>
        <begin position="808"/>
        <end position="829"/>
    </location>
</feature>
<dbReference type="InterPro" id="IPR010383">
    <property type="entry name" value="Glyco_hydrolase_94_b-supersand"/>
</dbReference>
<keyword evidence="2" id="KW-0808">Transferase</keyword>
<dbReference type="InterPro" id="IPR037824">
    <property type="entry name" value="GH94N_2_NdvB"/>
</dbReference>
<dbReference type="Gene3D" id="1.50.10.140">
    <property type="match status" value="2"/>
</dbReference>
<name>A0A2R4CID0_9BURK</name>
<reference evidence="8 9" key="1">
    <citation type="submission" date="2018-03" db="EMBL/GenBank/DDBJ databases">
        <title>Massilia armeniaca sp. nov., isolated from desert soil.</title>
        <authorList>
            <person name="Huang H."/>
            <person name="Ren M."/>
        </authorList>
    </citation>
    <scope>NUCLEOTIDE SEQUENCE [LARGE SCALE GENOMIC DNA]</scope>
    <source>
        <strain evidence="8 9">ZMN-3</strain>
    </source>
</reference>
<accession>A0A2R4CID0</accession>
<dbReference type="InterPro" id="IPR052047">
    <property type="entry name" value="GH94_Enzymes"/>
</dbReference>
<dbReference type="InterPro" id="IPR019282">
    <property type="entry name" value="Glycoamylase-like_cons_dom"/>
</dbReference>